<comment type="caution">
    <text evidence="4">The sequence shown here is derived from an EMBL/GenBank/DDBJ whole genome shotgun (WGS) entry which is preliminary data.</text>
</comment>
<feature type="compositionally biased region" description="Basic and acidic residues" evidence="3">
    <location>
        <begin position="104"/>
        <end position="153"/>
    </location>
</feature>
<dbReference type="SUPFAM" id="SSF52833">
    <property type="entry name" value="Thioredoxin-like"/>
    <property type="match status" value="1"/>
</dbReference>
<protein>
    <recommendedName>
        <fullName evidence="6">SH3 domain-binding glutamic acid-rich protein</fullName>
    </recommendedName>
</protein>
<dbReference type="PANTHER" id="PTHR12232:SF1">
    <property type="entry name" value="SH3 DOMAIN-BINDING GLUTAMIC ACID-RICH PROTEIN"/>
    <property type="match status" value="1"/>
</dbReference>
<comment type="similarity">
    <text evidence="1">Belongs to the SH3BGR family.</text>
</comment>
<organism evidence="4 5">
    <name type="scientific">Zosterops borbonicus</name>
    <dbReference type="NCBI Taxonomy" id="364589"/>
    <lineage>
        <taxon>Eukaryota</taxon>
        <taxon>Metazoa</taxon>
        <taxon>Chordata</taxon>
        <taxon>Craniata</taxon>
        <taxon>Vertebrata</taxon>
        <taxon>Euteleostomi</taxon>
        <taxon>Archelosauria</taxon>
        <taxon>Archosauria</taxon>
        <taxon>Dinosauria</taxon>
        <taxon>Saurischia</taxon>
        <taxon>Theropoda</taxon>
        <taxon>Coelurosauria</taxon>
        <taxon>Aves</taxon>
        <taxon>Neognathae</taxon>
        <taxon>Neoaves</taxon>
        <taxon>Telluraves</taxon>
        <taxon>Australaves</taxon>
        <taxon>Passeriformes</taxon>
        <taxon>Sylvioidea</taxon>
        <taxon>Zosteropidae</taxon>
        <taxon>Zosterops</taxon>
    </lineage>
</organism>
<dbReference type="Gene3D" id="3.40.30.10">
    <property type="entry name" value="Glutaredoxin"/>
    <property type="match status" value="1"/>
</dbReference>
<name>A0A8K1G6J2_9PASS</name>
<dbReference type="EMBL" id="SWJQ01000573">
    <property type="protein sequence ID" value="TRZ12687.1"/>
    <property type="molecule type" value="Genomic_DNA"/>
</dbReference>
<dbReference type="InterPro" id="IPR036249">
    <property type="entry name" value="Thioredoxin-like_sf"/>
</dbReference>
<dbReference type="CDD" id="cd03030">
    <property type="entry name" value="GRX_SH3BGR"/>
    <property type="match status" value="1"/>
</dbReference>
<dbReference type="GO" id="GO:0005634">
    <property type="term" value="C:nucleus"/>
    <property type="evidence" value="ECO:0007669"/>
    <property type="project" value="UniProtKB-ARBA"/>
</dbReference>
<reference evidence="4" key="1">
    <citation type="submission" date="2019-04" db="EMBL/GenBank/DDBJ databases">
        <title>Genome assembly of Zosterops borbonicus 15179.</title>
        <authorList>
            <person name="Leroy T."/>
            <person name="Anselmetti Y."/>
            <person name="Tilak M.-K."/>
            <person name="Nabholz B."/>
        </authorList>
    </citation>
    <scope>NUCLEOTIDE SEQUENCE</scope>
    <source>
        <strain evidence="4">HGM_15179</strain>
        <tissue evidence="4">Muscle</tissue>
    </source>
</reference>
<dbReference type="AlphaFoldDB" id="A0A8K1G6J2"/>
<evidence type="ECO:0000313" key="4">
    <source>
        <dbReference type="EMBL" id="TRZ12687.1"/>
    </source>
</evidence>
<evidence type="ECO:0000256" key="2">
    <source>
        <dbReference type="ARBA" id="ARBA00023036"/>
    </source>
</evidence>
<feature type="region of interest" description="Disordered" evidence="3">
    <location>
        <begin position="95"/>
        <end position="167"/>
    </location>
</feature>
<evidence type="ECO:0000256" key="3">
    <source>
        <dbReference type="SAM" id="MobiDB-lite"/>
    </source>
</evidence>
<dbReference type="Pfam" id="PF04908">
    <property type="entry name" value="SH3BGR"/>
    <property type="match status" value="1"/>
</dbReference>
<dbReference type="OrthoDB" id="9932926at2759"/>
<evidence type="ECO:0000313" key="5">
    <source>
        <dbReference type="Proteomes" id="UP000796761"/>
    </source>
</evidence>
<keyword evidence="2" id="KW-0729">SH3-binding</keyword>
<accession>A0A8K1G6J2</accession>
<sequence>MVIKVFVATSSGSTAIKKKQQEVVGFLEANKIDFQQMDIAGDEDNRKWMRENVPGEKKPQNGIPLPPQIFNEERYCGDFESFFSAKEENIIYSFLGLAPPPGTKETEKSDATEEKSDATEEKSEATEDKSDSKDEKSDATNETEAHTEAKADEVAPEEAQSDQTPPEGQEILSALSRICRIMEWFGLERTLKMIQFQFLAMGRDTFHYPRLLQALSSLSWAGFPADSDSEGAAKGSTNQVISHPGEKFQRLTSNQIRTPVTAGAEVLSRRTFGSMVDNINTALLITLEMCAFLTRGDLYLTVTIPNLSINLLVKRKS</sequence>
<evidence type="ECO:0000256" key="1">
    <source>
        <dbReference type="ARBA" id="ARBA00007764"/>
    </source>
</evidence>
<dbReference type="InterPro" id="IPR006993">
    <property type="entry name" value="Glut_rich_SH3-bd"/>
</dbReference>
<dbReference type="InterPro" id="IPR051033">
    <property type="entry name" value="SH3BGR"/>
</dbReference>
<dbReference type="Proteomes" id="UP000796761">
    <property type="component" value="Unassembled WGS sequence"/>
</dbReference>
<proteinExistence type="inferred from homology"/>
<dbReference type="FunFam" id="3.40.30.10:FF:000065">
    <property type="entry name" value="SH3 domain-binding glutamic acid-rich-like protein"/>
    <property type="match status" value="1"/>
</dbReference>
<dbReference type="GO" id="GO:0017124">
    <property type="term" value="F:SH3 domain binding"/>
    <property type="evidence" value="ECO:0007669"/>
    <property type="project" value="UniProtKB-KW"/>
</dbReference>
<dbReference type="PANTHER" id="PTHR12232">
    <property type="entry name" value="SH3 DOMAIN-BINDING GLUTAMIC ACID-RICH-LIKE PROTEIN"/>
    <property type="match status" value="1"/>
</dbReference>
<keyword evidence="5" id="KW-1185">Reference proteome</keyword>
<dbReference type="GO" id="GO:0005737">
    <property type="term" value="C:cytoplasm"/>
    <property type="evidence" value="ECO:0007669"/>
    <property type="project" value="TreeGrafter"/>
</dbReference>
<evidence type="ECO:0008006" key="6">
    <source>
        <dbReference type="Google" id="ProtNLM"/>
    </source>
</evidence>
<gene>
    <name evidence="4" type="ORF">HGM15179_014446</name>
</gene>